<accession>A0A2V1D1Z1</accession>
<reference evidence="1 2" key="1">
    <citation type="journal article" date="2018" name="Sci. Rep.">
        <title>Comparative genomics provides insights into the lifestyle and reveals functional heterogeneity of dark septate endophytic fungi.</title>
        <authorList>
            <person name="Knapp D.G."/>
            <person name="Nemeth J.B."/>
            <person name="Barry K."/>
            <person name="Hainaut M."/>
            <person name="Henrissat B."/>
            <person name="Johnson J."/>
            <person name="Kuo A."/>
            <person name="Lim J.H.P."/>
            <person name="Lipzen A."/>
            <person name="Nolan M."/>
            <person name="Ohm R.A."/>
            <person name="Tamas L."/>
            <person name="Grigoriev I.V."/>
            <person name="Spatafora J.W."/>
            <person name="Nagy L.G."/>
            <person name="Kovacs G.M."/>
        </authorList>
    </citation>
    <scope>NUCLEOTIDE SEQUENCE [LARGE SCALE GENOMIC DNA]</scope>
    <source>
        <strain evidence="1 2">DSE2036</strain>
    </source>
</reference>
<evidence type="ECO:0000313" key="1">
    <source>
        <dbReference type="EMBL" id="PVH92036.1"/>
    </source>
</evidence>
<dbReference type="PANTHER" id="PTHR38797">
    <property type="entry name" value="NUCLEAR PORE COMPLEX PROTEIN NUP85-RELATED"/>
    <property type="match status" value="1"/>
</dbReference>
<dbReference type="AlphaFoldDB" id="A0A2V1D1Z1"/>
<name>A0A2V1D1Z1_9PLEO</name>
<dbReference type="Proteomes" id="UP000244855">
    <property type="component" value="Unassembled WGS sequence"/>
</dbReference>
<dbReference type="Pfam" id="PF12311">
    <property type="entry name" value="DUF3632"/>
    <property type="match status" value="1"/>
</dbReference>
<keyword evidence="2" id="KW-1185">Reference proteome</keyword>
<organism evidence="1 2">
    <name type="scientific">Periconia macrospinosa</name>
    <dbReference type="NCBI Taxonomy" id="97972"/>
    <lineage>
        <taxon>Eukaryota</taxon>
        <taxon>Fungi</taxon>
        <taxon>Dikarya</taxon>
        <taxon>Ascomycota</taxon>
        <taxon>Pezizomycotina</taxon>
        <taxon>Dothideomycetes</taxon>
        <taxon>Pleosporomycetidae</taxon>
        <taxon>Pleosporales</taxon>
        <taxon>Massarineae</taxon>
        <taxon>Periconiaceae</taxon>
        <taxon>Periconia</taxon>
    </lineage>
</organism>
<dbReference type="InterPro" id="IPR053204">
    <property type="entry name" value="Oxopyrrolidines_Biosynth-assoc"/>
</dbReference>
<dbReference type="OrthoDB" id="3350591at2759"/>
<dbReference type="PANTHER" id="PTHR38797:SF4">
    <property type="entry name" value="NUCLEAR PORE COMPLEX PROTEIN NUP85"/>
    <property type="match status" value="1"/>
</dbReference>
<dbReference type="EMBL" id="KZ805735">
    <property type="protein sequence ID" value="PVH92036.1"/>
    <property type="molecule type" value="Genomic_DNA"/>
</dbReference>
<evidence type="ECO:0000313" key="2">
    <source>
        <dbReference type="Proteomes" id="UP000244855"/>
    </source>
</evidence>
<sequence>MADIYFENALSIFRGYDIVEEQLKCLEDAVAKRVTSAEAAKQLTAYPQKSSTPLELNQRLGGLWTLLNDTAVHLPSTQECIISILSEIKQLPMSEVPRGEGEEYFDFDEGFYWKELTGWENDWGDNYNYWAAQFLIEKSTGEEREKRRQQWISACQYTARLSATNDPALSSYGKSLEDCTSTISEALENETGDQGPENVEAAAILFIYAGRELYRRCVEGNTKGMLEWKSELWKGEKGFSSARWRFWLERWTVLTQQEKLSEERRRAAQSALSAMQNIDRTSGQ</sequence>
<protein>
    <submittedName>
        <fullName evidence="1">Uncharacterized protein</fullName>
    </submittedName>
</protein>
<proteinExistence type="predicted"/>
<dbReference type="InterPro" id="IPR022085">
    <property type="entry name" value="OpdG"/>
</dbReference>
<gene>
    <name evidence="1" type="ORF">DM02DRAFT_305128</name>
</gene>